<accession>Q0UBW2</accession>
<evidence type="ECO:0000313" key="2">
    <source>
        <dbReference type="Proteomes" id="UP000001055"/>
    </source>
</evidence>
<name>Q0UBW2_PHANO</name>
<proteinExistence type="predicted"/>
<dbReference type="InParanoid" id="Q0UBW2"/>
<gene>
    <name evidence="1" type="ORF">SNOG_10752</name>
</gene>
<dbReference type="AlphaFoldDB" id="Q0UBW2"/>
<organism evidence="1 2">
    <name type="scientific">Phaeosphaeria nodorum (strain SN15 / ATCC MYA-4574 / FGSC 10173)</name>
    <name type="common">Glume blotch fungus</name>
    <name type="synonym">Parastagonospora nodorum</name>
    <dbReference type="NCBI Taxonomy" id="321614"/>
    <lineage>
        <taxon>Eukaryota</taxon>
        <taxon>Fungi</taxon>
        <taxon>Dikarya</taxon>
        <taxon>Ascomycota</taxon>
        <taxon>Pezizomycotina</taxon>
        <taxon>Dothideomycetes</taxon>
        <taxon>Pleosporomycetidae</taxon>
        <taxon>Pleosporales</taxon>
        <taxon>Pleosporineae</taxon>
        <taxon>Phaeosphaeriaceae</taxon>
        <taxon>Parastagonospora</taxon>
    </lineage>
</organism>
<dbReference type="Proteomes" id="UP000001055">
    <property type="component" value="Unassembled WGS sequence"/>
</dbReference>
<dbReference type="GeneID" id="5977919"/>
<sequence length="85" mass="9072">MIAHSDTLGSLGTNGQPSHPVFEAASSALIANLVPKQHLRATLVANCIHDQRAFRVGQNEETKTKTHIAMNLGNSIYHEQGAAAI</sequence>
<dbReference type="EMBL" id="CH445341">
    <property type="protein sequence ID" value="EAT82146.1"/>
    <property type="molecule type" value="Genomic_DNA"/>
</dbReference>
<dbReference type="VEuPathDB" id="FungiDB:JI435_107520"/>
<reference evidence="2" key="1">
    <citation type="journal article" date="2007" name="Plant Cell">
        <title>Dothideomycete-plant interactions illuminated by genome sequencing and EST analysis of the wheat pathogen Stagonospora nodorum.</title>
        <authorList>
            <person name="Hane J.K."/>
            <person name="Lowe R.G."/>
            <person name="Solomon P.S."/>
            <person name="Tan K.C."/>
            <person name="Schoch C.L."/>
            <person name="Spatafora J.W."/>
            <person name="Crous P.W."/>
            <person name="Kodira C."/>
            <person name="Birren B.W."/>
            <person name="Galagan J.E."/>
            <person name="Torriani S.F."/>
            <person name="McDonald B.A."/>
            <person name="Oliver R.P."/>
        </authorList>
    </citation>
    <scope>NUCLEOTIDE SEQUENCE [LARGE SCALE GENOMIC DNA]</scope>
    <source>
        <strain evidence="2">SN15 / ATCC MYA-4574 / FGSC 10173</strain>
    </source>
</reference>
<dbReference type="RefSeq" id="XP_001801012.1">
    <property type="nucleotide sequence ID" value="XM_001800960.1"/>
</dbReference>
<protein>
    <submittedName>
        <fullName evidence="1">Uncharacterized protein</fullName>
    </submittedName>
</protein>
<evidence type="ECO:0000313" key="1">
    <source>
        <dbReference type="EMBL" id="EAT82146.1"/>
    </source>
</evidence>
<dbReference type="KEGG" id="pno:SNOG_10752"/>